<proteinExistence type="inferred from homology"/>
<name>A0ABT2GF12_9MICO</name>
<dbReference type="PANTHER" id="PTHR42751:SF4">
    <property type="entry name" value="K(+)_H(+) ANTIPORTER SUBUNIT KHTU"/>
    <property type="match status" value="1"/>
</dbReference>
<feature type="transmembrane region" description="Helical" evidence="8">
    <location>
        <begin position="90"/>
        <end position="114"/>
    </location>
</feature>
<comment type="caution">
    <text evidence="10">The sequence shown here is derived from an EMBL/GenBank/DDBJ whole genome shotgun (WGS) entry which is preliminary data.</text>
</comment>
<feature type="domain" description="Cation/H+ exchanger transmembrane" evidence="9">
    <location>
        <begin position="16"/>
        <end position="374"/>
    </location>
</feature>
<dbReference type="EMBL" id="JANTEZ010000003">
    <property type="protein sequence ID" value="MCS5714808.1"/>
    <property type="molecule type" value="Genomic_DNA"/>
</dbReference>
<comment type="similarity">
    <text evidence="2">Belongs to the monovalent cation:proton antiporter 2 (CPA2) transporter (TC 2.A.37) family.</text>
</comment>
<feature type="transmembrane region" description="Helical" evidence="8">
    <location>
        <begin position="265"/>
        <end position="285"/>
    </location>
</feature>
<organism evidence="10 11">
    <name type="scientific">Herbiconiux gentiana</name>
    <dbReference type="NCBI Taxonomy" id="2970912"/>
    <lineage>
        <taxon>Bacteria</taxon>
        <taxon>Bacillati</taxon>
        <taxon>Actinomycetota</taxon>
        <taxon>Actinomycetes</taxon>
        <taxon>Micrococcales</taxon>
        <taxon>Microbacteriaceae</taxon>
        <taxon>Herbiconiux</taxon>
    </lineage>
</organism>
<gene>
    <name evidence="10" type="ORF">NVV95_09620</name>
</gene>
<feature type="compositionally biased region" description="Basic and acidic residues" evidence="7">
    <location>
        <begin position="474"/>
        <end position="510"/>
    </location>
</feature>
<keyword evidence="5 8" id="KW-1133">Transmembrane helix</keyword>
<feature type="transmembrane region" description="Helical" evidence="8">
    <location>
        <begin position="58"/>
        <end position="78"/>
    </location>
</feature>
<evidence type="ECO:0000256" key="6">
    <source>
        <dbReference type="ARBA" id="ARBA00023136"/>
    </source>
</evidence>
<dbReference type="RefSeq" id="WP_259486319.1">
    <property type="nucleotide sequence ID" value="NZ_JANTEZ010000003.1"/>
</dbReference>
<dbReference type="Pfam" id="PF00999">
    <property type="entry name" value="Na_H_Exchanger"/>
    <property type="match status" value="1"/>
</dbReference>
<comment type="subcellular location">
    <subcellularLocation>
        <location evidence="1">Membrane</location>
        <topology evidence="1">Multi-pass membrane protein</topology>
    </subcellularLocation>
</comment>
<feature type="transmembrane region" description="Helical" evidence="8">
    <location>
        <begin position="297"/>
        <end position="316"/>
    </location>
</feature>
<dbReference type="InterPro" id="IPR006153">
    <property type="entry name" value="Cation/H_exchanger_TM"/>
</dbReference>
<evidence type="ECO:0000256" key="7">
    <source>
        <dbReference type="SAM" id="MobiDB-lite"/>
    </source>
</evidence>
<accession>A0ABT2GF12</accession>
<feature type="compositionally biased region" description="Low complexity" evidence="7">
    <location>
        <begin position="416"/>
        <end position="425"/>
    </location>
</feature>
<dbReference type="PANTHER" id="PTHR42751">
    <property type="entry name" value="SODIUM/HYDROGEN EXCHANGER FAMILY/TRKA DOMAIN PROTEIN"/>
    <property type="match status" value="1"/>
</dbReference>
<evidence type="ECO:0000256" key="2">
    <source>
        <dbReference type="ARBA" id="ARBA00005551"/>
    </source>
</evidence>
<feature type="region of interest" description="Disordered" evidence="7">
    <location>
        <begin position="405"/>
        <end position="433"/>
    </location>
</feature>
<evidence type="ECO:0000256" key="3">
    <source>
        <dbReference type="ARBA" id="ARBA00022448"/>
    </source>
</evidence>
<feature type="transmembrane region" description="Helical" evidence="8">
    <location>
        <begin position="151"/>
        <end position="174"/>
    </location>
</feature>
<feature type="transmembrane region" description="Helical" evidence="8">
    <location>
        <begin position="120"/>
        <end position="139"/>
    </location>
</feature>
<keyword evidence="4 8" id="KW-0812">Transmembrane</keyword>
<keyword evidence="6 8" id="KW-0472">Membrane</keyword>
<evidence type="ECO:0000259" key="9">
    <source>
        <dbReference type="Pfam" id="PF00999"/>
    </source>
</evidence>
<keyword evidence="3" id="KW-0813">Transport</keyword>
<feature type="region of interest" description="Disordered" evidence="7">
    <location>
        <begin position="474"/>
        <end position="540"/>
    </location>
</feature>
<feature type="transmembrane region" description="Helical" evidence="8">
    <location>
        <begin position="28"/>
        <end position="46"/>
    </location>
</feature>
<evidence type="ECO:0000313" key="10">
    <source>
        <dbReference type="EMBL" id="MCS5714808.1"/>
    </source>
</evidence>
<evidence type="ECO:0000256" key="4">
    <source>
        <dbReference type="ARBA" id="ARBA00022692"/>
    </source>
</evidence>
<feature type="transmembrane region" description="Helical" evidence="8">
    <location>
        <begin position="222"/>
        <end position="253"/>
    </location>
</feature>
<protein>
    <submittedName>
        <fullName evidence="10">Cation:proton antiporter</fullName>
    </submittedName>
</protein>
<evidence type="ECO:0000256" key="8">
    <source>
        <dbReference type="SAM" id="Phobius"/>
    </source>
</evidence>
<keyword evidence="11" id="KW-1185">Reference proteome</keyword>
<dbReference type="Gene3D" id="1.20.1530.20">
    <property type="match status" value="1"/>
</dbReference>
<dbReference type="Proteomes" id="UP001165580">
    <property type="component" value="Unassembled WGS sequence"/>
</dbReference>
<dbReference type="InterPro" id="IPR038770">
    <property type="entry name" value="Na+/solute_symporter_sf"/>
</dbReference>
<feature type="transmembrane region" description="Helical" evidence="8">
    <location>
        <begin position="359"/>
        <end position="376"/>
    </location>
</feature>
<sequence>MHLGPDLLVLGVLFVLAYVLGRLGKQIGLPAIPIYMVVGLLASPYFGWFPIDFVHGEYIELIAVFGLILLLFNLGLEFDLDEFVGNAGKLIVSGGSYIAINMVVGFAFGFLVGWGTREALVIAGITATSSSAIVTKLLIELNRLANRETPMILGVTVVEDVFIAIYLAIVSVVLSGETEIWPVVGKLGISFLFLVVMFTAARWGGRFVSRIFRTKDDELFTILFFGLAIMFGGLGEILGVTDAIGAFLIGLVLGATRYRNRIEHIAIPLRDVFGAFFFLNFGLGLDPSKFPDVIGPVLAAVGMTVVLNIVAGQFVAWLNGLGPQAGINTTAILQNRGEFALILATLALAAGLDERIQPFAGLYVLIMAIMGPILAVNSERIGAVVLGTKRKKARAVAAAAGAVAGDAAGSGGPSVAGGSAVARGSRAGGSTGGLERDEAIALMEAATAGAAGGGGRASGTPAGAAGDVQFNDDRAAANAGDGDRVDAGGRDSERSDSGRIDGGRFGERPDSGGFDSDYDDYDTSLRPGRGDGDGAGDPAIERLIEQAMLQSDDESPRARDGDQ</sequence>
<evidence type="ECO:0000256" key="5">
    <source>
        <dbReference type="ARBA" id="ARBA00022989"/>
    </source>
</evidence>
<feature type="transmembrane region" description="Helical" evidence="8">
    <location>
        <begin position="336"/>
        <end position="352"/>
    </location>
</feature>
<feature type="transmembrane region" description="Helical" evidence="8">
    <location>
        <begin position="180"/>
        <end position="201"/>
    </location>
</feature>
<feature type="transmembrane region" description="Helical" evidence="8">
    <location>
        <begin position="6"/>
        <end position="21"/>
    </location>
</feature>
<evidence type="ECO:0000313" key="11">
    <source>
        <dbReference type="Proteomes" id="UP001165580"/>
    </source>
</evidence>
<reference evidence="10" key="1">
    <citation type="submission" date="2022-08" db="EMBL/GenBank/DDBJ databases">
        <authorList>
            <person name="Deng Y."/>
            <person name="Han X.-F."/>
            <person name="Zhang Y.-Q."/>
        </authorList>
    </citation>
    <scope>NUCLEOTIDE SEQUENCE</scope>
    <source>
        <strain evidence="10">CPCC 205716</strain>
    </source>
</reference>
<evidence type="ECO:0000256" key="1">
    <source>
        <dbReference type="ARBA" id="ARBA00004141"/>
    </source>
</evidence>